<dbReference type="OrthoDB" id="432685at2759"/>
<organism evidence="11 12">
    <name type="scientific">Pleomassaria siparia CBS 279.74</name>
    <dbReference type="NCBI Taxonomy" id="1314801"/>
    <lineage>
        <taxon>Eukaryota</taxon>
        <taxon>Fungi</taxon>
        <taxon>Dikarya</taxon>
        <taxon>Ascomycota</taxon>
        <taxon>Pezizomycotina</taxon>
        <taxon>Dothideomycetes</taxon>
        <taxon>Pleosporomycetidae</taxon>
        <taxon>Pleosporales</taxon>
        <taxon>Pleomassariaceae</taxon>
        <taxon>Pleomassaria</taxon>
    </lineage>
</organism>
<evidence type="ECO:0000259" key="10">
    <source>
        <dbReference type="PROSITE" id="PS51384"/>
    </source>
</evidence>
<dbReference type="InterPro" id="IPR008333">
    <property type="entry name" value="Cbr1-like_FAD-bd_dom"/>
</dbReference>
<dbReference type="Pfam" id="PF00175">
    <property type="entry name" value="NAD_binding_1"/>
    <property type="match status" value="1"/>
</dbReference>
<feature type="binding site" evidence="8">
    <location>
        <position position="134"/>
    </location>
    <ligand>
        <name>FAD</name>
        <dbReference type="ChEBI" id="CHEBI:57692"/>
    </ligand>
</feature>
<feature type="domain" description="FAD-binding FR-type" evidence="10">
    <location>
        <begin position="42"/>
        <end position="158"/>
    </location>
</feature>
<dbReference type="InterPro" id="IPR039261">
    <property type="entry name" value="FNR_nucleotide-bd"/>
</dbReference>
<dbReference type="InterPro" id="IPR001433">
    <property type="entry name" value="OxRdtase_FAD/NAD-bd"/>
</dbReference>
<dbReference type="Gene3D" id="2.40.30.10">
    <property type="entry name" value="Translation factors"/>
    <property type="match status" value="1"/>
</dbReference>
<dbReference type="InterPro" id="IPR017927">
    <property type="entry name" value="FAD-bd_FR_type"/>
</dbReference>
<dbReference type="PANTHER" id="PTHR19370">
    <property type="entry name" value="NADH-CYTOCHROME B5 REDUCTASE"/>
    <property type="match status" value="1"/>
</dbReference>
<dbReference type="PROSITE" id="PS51384">
    <property type="entry name" value="FAD_FR"/>
    <property type="match status" value="1"/>
</dbReference>
<evidence type="ECO:0000313" key="11">
    <source>
        <dbReference type="EMBL" id="KAF2710692.1"/>
    </source>
</evidence>
<evidence type="ECO:0000256" key="1">
    <source>
        <dbReference type="ARBA" id="ARBA00001974"/>
    </source>
</evidence>
<protein>
    <recommendedName>
        <fullName evidence="10">FAD-binding FR-type domain-containing protein</fullName>
    </recommendedName>
</protein>
<comment type="similarity">
    <text evidence="3">Belongs to the flavoprotein pyridine nucleotide cytochrome reductase family.</text>
</comment>
<dbReference type="InterPro" id="IPR001834">
    <property type="entry name" value="CBR-like"/>
</dbReference>
<sequence length="365" mass="40279">MFSSVFRRPRAGGLIVLGTSALGGAAYRFTQSRPAEESLNPHSFTRYTLVHKEAVSSTNAIFTLRNRAGDADRESLKDGWKPKVWSVQVKQPQLQIARAYTPLPLITDAPLDGDDSEPDDVRFLIRREEGGEVSNYLHRLADESTVELRGPKTECELPDEMTEVIFLAGGTGIAPAMQVAHALGQRPGSRMHILWANRRREECVGGMSDEVEMDTVIAAKSSWWRNLLWSESAAVQVPPLVDTPDRPTPGVIVQELQALKRQSISHTRGLTVQYYVDEEKTFIKPEDVVKRLNKGNPDGGGGDDDDDGDDDDNDNGTKVIFVSGPTGFLEYWAGKKLWVGGQEVQGPLGGVLAHIDLRGWSVYKL</sequence>
<dbReference type="SUPFAM" id="SSF63380">
    <property type="entry name" value="Riboflavin synthase domain-like"/>
    <property type="match status" value="1"/>
</dbReference>
<keyword evidence="12" id="KW-1185">Reference proteome</keyword>
<accession>A0A6G1KDY9</accession>
<reference evidence="11" key="1">
    <citation type="journal article" date="2020" name="Stud. Mycol.">
        <title>101 Dothideomycetes genomes: a test case for predicting lifestyles and emergence of pathogens.</title>
        <authorList>
            <person name="Haridas S."/>
            <person name="Albert R."/>
            <person name="Binder M."/>
            <person name="Bloem J."/>
            <person name="Labutti K."/>
            <person name="Salamov A."/>
            <person name="Andreopoulos B."/>
            <person name="Baker S."/>
            <person name="Barry K."/>
            <person name="Bills G."/>
            <person name="Bluhm B."/>
            <person name="Cannon C."/>
            <person name="Castanera R."/>
            <person name="Culley D."/>
            <person name="Daum C."/>
            <person name="Ezra D."/>
            <person name="Gonzalez J."/>
            <person name="Henrissat B."/>
            <person name="Kuo A."/>
            <person name="Liang C."/>
            <person name="Lipzen A."/>
            <person name="Lutzoni F."/>
            <person name="Magnuson J."/>
            <person name="Mondo S."/>
            <person name="Nolan M."/>
            <person name="Ohm R."/>
            <person name="Pangilinan J."/>
            <person name="Park H.-J."/>
            <person name="Ramirez L."/>
            <person name="Alfaro M."/>
            <person name="Sun H."/>
            <person name="Tritt A."/>
            <person name="Yoshinaga Y."/>
            <person name="Zwiers L.-H."/>
            <person name="Turgeon B."/>
            <person name="Goodwin S."/>
            <person name="Spatafora J."/>
            <person name="Crous P."/>
            <person name="Grigoriev I."/>
        </authorList>
    </citation>
    <scope>NUCLEOTIDE SEQUENCE</scope>
    <source>
        <strain evidence="11">CBS 279.74</strain>
    </source>
</reference>
<feature type="compositionally biased region" description="Acidic residues" evidence="9">
    <location>
        <begin position="301"/>
        <end position="314"/>
    </location>
</feature>
<evidence type="ECO:0000256" key="5">
    <source>
        <dbReference type="ARBA" id="ARBA00022827"/>
    </source>
</evidence>
<keyword evidence="5 8" id="KW-0274">FAD</keyword>
<dbReference type="Proteomes" id="UP000799428">
    <property type="component" value="Unassembled WGS sequence"/>
</dbReference>
<name>A0A6G1KDY9_9PLEO</name>
<dbReference type="Pfam" id="PF00970">
    <property type="entry name" value="FAD_binding_6"/>
    <property type="match status" value="1"/>
</dbReference>
<dbReference type="InterPro" id="IPR017938">
    <property type="entry name" value="Riboflavin_synthase-like_b-brl"/>
</dbReference>
<dbReference type="PANTHER" id="PTHR19370:SF189">
    <property type="entry name" value="CYTOCHROME C MITOCHONDRIAL IMPORT FACTOR CYC2"/>
    <property type="match status" value="1"/>
</dbReference>
<evidence type="ECO:0000256" key="4">
    <source>
        <dbReference type="ARBA" id="ARBA00022630"/>
    </source>
</evidence>
<comment type="subcellular location">
    <subcellularLocation>
        <location evidence="2">Membrane</location>
    </subcellularLocation>
</comment>
<evidence type="ECO:0000256" key="3">
    <source>
        <dbReference type="ARBA" id="ARBA00006105"/>
    </source>
</evidence>
<dbReference type="EMBL" id="MU005768">
    <property type="protein sequence ID" value="KAF2710692.1"/>
    <property type="molecule type" value="Genomic_DNA"/>
</dbReference>
<evidence type="ECO:0000313" key="12">
    <source>
        <dbReference type="Proteomes" id="UP000799428"/>
    </source>
</evidence>
<dbReference type="GO" id="GO:0005739">
    <property type="term" value="C:mitochondrion"/>
    <property type="evidence" value="ECO:0007669"/>
    <property type="project" value="TreeGrafter"/>
</dbReference>
<feature type="region of interest" description="Disordered" evidence="9">
    <location>
        <begin position="290"/>
        <end position="317"/>
    </location>
</feature>
<evidence type="ECO:0000256" key="8">
    <source>
        <dbReference type="PIRSR" id="PIRSR601834-1"/>
    </source>
</evidence>
<dbReference type="SUPFAM" id="SSF52343">
    <property type="entry name" value="Ferredoxin reductase-like, C-terminal NADP-linked domain"/>
    <property type="match status" value="1"/>
</dbReference>
<dbReference type="PRINTS" id="PR00406">
    <property type="entry name" value="CYTB5RDTASE"/>
</dbReference>
<proteinExistence type="inferred from homology"/>
<evidence type="ECO:0000256" key="9">
    <source>
        <dbReference type="SAM" id="MobiDB-lite"/>
    </source>
</evidence>
<keyword evidence="6" id="KW-0560">Oxidoreductase</keyword>
<comment type="cofactor">
    <cofactor evidence="1 8">
        <name>FAD</name>
        <dbReference type="ChEBI" id="CHEBI:57692"/>
    </cofactor>
</comment>
<dbReference type="CDD" id="cd06183">
    <property type="entry name" value="cyt_b5_reduct_like"/>
    <property type="match status" value="1"/>
</dbReference>
<dbReference type="AlphaFoldDB" id="A0A6G1KDY9"/>
<dbReference type="GO" id="GO:0016491">
    <property type="term" value="F:oxidoreductase activity"/>
    <property type="evidence" value="ECO:0007669"/>
    <property type="project" value="UniProtKB-KW"/>
</dbReference>
<evidence type="ECO:0000256" key="6">
    <source>
        <dbReference type="ARBA" id="ARBA00023002"/>
    </source>
</evidence>
<feature type="binding site" evidence="8">
    <location>
        <position position="124"/>
    </location>
    <ligand>
        <name>FAD</name>
        <dbReference type="ChEBI" id="CHEBI:57692"/>
    </ligand>
</feature>
<feature type="binding site" evidence="8">
    <location>
        <position position="98"/>
    </location>
    <ligand>
        <name>FAD</name>
        <dbReference type="ChEBI" id="CHEBI:57692"/>
    </ligand>
</feature>
<gene>
    <name evidence="11" type="ORF">K504DRAFT_465755</name>
</gene>
<feature type="binding site" evidence="8">
    <location>
        <position position="133"/>
    </location>
    <ligand>
        <name>FAD</name>
        <dbReference type="ChEBI" id="CHEBI:57692"/>
    </ligand>
</feature>
<keyword evidence="7" id="KW-0472">Membrane</keyword>
<evidence type="ECO:0000256" key="2">
    <source>
        <dbReference type="ARBA" id="ARBA00004370"/>
    </source>
</evidence>
<feature type="binding site" evidence="8">
    <location>
        <position position="100"/>
    </location>
    <ligand>
        <name>FAD</name>
        <dbReference type="ChEBI" id="CHEBI:57692"/>
    </ligand>
</feature>
<evidence type="ECO:0000256" key="7">
    <source>
        <dbReference type="ARBA" id="ARBA00023136"/>
    </source>
</evidence>
<dbReference type="GO" id="GO:0016020">
    <property type="term" value="C:membrane"/>
    <property type="evidence" value="ECO:0007669"/>
    <property type="project" value="UniProtKB-SubCell"/>
</dbReference>
<dbReference type="Gene3D" id="3.40.50.80">
    <property type="entry name" value="Nucleotide-binding domain of ferredoxin-NADP reductase (FNR) module"/>
    <property type="match status" value="1"/>
</dbReference>
<keyword evidence="4 8" id="KW-0285">Flavoprotein</keyword>